<keyword evidence="1" id="KW-0378">Hydrolase</keyword>
<dbReference type="Proteomes" id="UP000245626">
    <property type="component" value="Unassembled WGS sequence"/>
</dbReference>
<name>A0ACD0NUM7_9BASI</name>
<accession>A0ACD0NUM7</accession>
<proteinExistence type="predicted"/>
<protein>
    <submittedName>
        <fullName evidence="1">Carbon-nitrogen hydrolase</fullName>
    </submittedName>
</protein>
<organism evidence="1 2">
    <name type="scientific">Violaceomyces palustris</name>
    <dbReference type="NCBI Taxonomy" id="1673888"/>
    <lineage>
        <taxon>Eukaryota</taxon>
        <taxon>Fungi</taxon>
        <taxon>Dikarya</taxon>
        <taxon>Basidiomycota</taxon>
        <taxon>Ustilaginomycotina</taxon>
        <taxon>Ustilaginomycetes</taxon>
        <taxon>Violaceomycetales</taxon>
        <taxon>Violaceomycetaceae</taxon>
        <taxon>Violaceomyces</taxon>
    </lineage>
</organism>
<reference evidence="1 2" key="1">
    <citation type="journal article" date="2018" name="Mol. Biol. Evol.">
        <title>Broad Genomic Sampling Reveals a Smut Pathogenic Ancestry of the Fungal Clade Ustilaginomycotina.</title>
        <authorList>
            <person name="Kijpornyongpan T."/>
            <person name="Mondo S.J."/>
            <person name="Barry K."/>
            <person name="Sandor L."/>
            <person name="Lee J."/>
            <person name="Lipzen A."/>
            <person name="Pangilinan J."/>
            <person name="LaButti K."/>
            <person name="Hainaut M."/>
            <person name="Henrissat B."/>
            <person name="Grigoriev I.V."/>
            <person name="Spatafora J.W."/>
            <person name="Aime M.C."/>
        </authorList>
    </citation>
    <scope>NUCLEOTIDE SEQUENCE [LARGE SCALE GENOMIC DNA]</scope>
    <source>
        <strain evidence="1 2">SA 807</strain>
    </source>
</reference>
<gene>
    <name evidence="1" type="ORF">IE53DRAFT_363085</name>
</gene>
<keyword evidence="2" id="KW-1185">Reference proteome</keyword>
<evidence type="ECO:0000313" key="2">
    <source>
        <dbReference type="Proteomes" id="UP000245626"/>
    </source>
</evidence>
<sequence length="344" mass="37857">MPEYGLPRVACLQLDSKHADVEQNAQKVESLTNHLRPGSLDILVLPELALTGYVFKDHEEISGFLEGPSLPSSSSPTLKLASDIARRLCCYVVAGLPEKAVDSSSSDQGSQIYGNNPKHATCVSTSQPRDARPLDADDHSLPQWAKPAYNSALLVDRQGRHIHTFRKHFLYEDDKRWSLEGPGFQVVDLPDVGRICVAICMDLNPYEFKTDFGKFELANFCRELDVDALIVPMAWLLPPQEACEVPDLKRPSMNTINYWAMRLEPLFVPAHSIDSEALEDDEASLVPKSVKGGKAMVFAAANRTGKELSSVFAGSSCQLLIQMNQRPLLLGALGISEEGVLLPD</sequence>
<evidence type="ECO:0000313" key="1">
    <source>
        <dbReference type="EMBL" id="PWN49511.1"/>
    </source>
</evidence>
<dbReference type="EMBL" id="KZ820039">
    <property type="protein sequence ID" value="PWN49511.1"/>
    <property type="molecule type" value="Genomic_DNA"/>
</dbReference>